<dbReference type="InterPro" id="IPR016032">
    <property type="entry name" value="Sig_transdc_resp-reg_C-effctor"/>
</dbReference>
<dbReference type="GO" id="GO:0006355">
    <property type="term" value="P:regulation of DNA-templated transcription"/>
    <property type="evidence" value="ECO:0007669"/>
    <property type="project" value="InterPro"/>
</dbReference>
<dbReference type="InterPro" id="IPR036388">
    <property type="entry name" value="WH-like_DNA-bd_sf"/>
</dbReference>
<dbReference type="STRING" id="909613.UO65_3807"/>
<accession>W7IVS3</accession>
<organism evidence="3 4">
    <name type="scientific">Actinokineospora spheciospongiae</name>
    <dbReference type="NCBI Taxonomy" id="909613"/>
    <lineage>
        <taxon>Bacteria</taxon>
        <taxon>Bacillati</taxon>
        <taxon>Actinomycetota</taxon>
        <taxon>Actinomycetes</taxon>
        <taxon>Pseudonocardiales</taxon>
        <taxon>Pseudonocardiaceae</taxon>
        <taxon>Actinokineospora</taxon>
    </lineage>
</organism>
<proteinExistence type="predicted"/>
<reference evidence="3 4" key="1">
    <citation type="journal article" date="2014" name="Genome Announc.">
        <title>Draft Genome Sequence of the Antitrypanosomally Active Sponge-Associated Bacterium Actinokineospora sp. Strain EG49.</title>
        <authorList>
            <person name="Harjes J."/>
            <person name="Ryu T."/>
            <person name="Abdelmohsen U.R."/>
            <person name="Moitinho-Silva L."/>
            <person name="Horn H."/>
            <person name="Ravasi T."/>
            <person name="Hentschel U."/>
        </authorList>
    </citation>
    <scope>NUCLEOTIDE SEQUENCE [LARGE SCALE GENOMIC DNA]</scope>
    <source>
        <strain evidence="3 4">EG49</strain>
    </source>
</reference>
<name>W7IVS3_9PSEU</name>
<feature type="region of interest" description="Disordered" evidence="1">
    <location>
        <begin position="1"/>
        <end position="20"/>
    </location>
</feature>
<dbReference type="OrthoDB" id="4266042at2"/>
<dbReference type="GO" id="GO:0003677">
    <property type="term" value="F:DNA binding"/>
    <property type="evidence" value="ECO:0007669"/>
    <property type="project" value="InterPro"/>
</dbReference>
<dbReference type="InterPro" id="IPR000792">
    <property type="entry name" value="Tscrpt_reg_LuxR_C"/>
</dbReference>
<dbReference type="AlphaFoldDB" id="W7IVS3"/>
<sequence>MLHQGEDIERGASGSTAGQDGVEEALAKAAALITFAARNHQYHRDGAERLPTPHARRHAARLLVSTTTTSLRCTAPPPGAEFAELVDLVAALPGRGVRVELLCTVKHLAEPVRGTLLSTMDNGVAVRVRASARPSPHLLIADGADAVLASGTEAVLVRAPAVLAGLSAFFASTWAEATDLGEHARLSDRSLGALGARVLCALVAGHTDDAAARELSMSVRTYRRHVADIMRELDVTSRFAAGARAAALGLFPTERCAP</sequence>
<dbReference type="eggNOG" id="COG2197">
    <property type="taxonomic scope" value="Bacteria"/>
</dbReference>
<dbReference type="SMART" id="SM00421">
    <property type="entry name" value="HTH_LUXR"/>
    <property type="match status" value="1"/>
</dbReference>
<dbReference type="PATRIC" id="fig|909613.9.peg.3808"/>
<dbReference type="Gene3D" id="1.10.10.10">
    <property type="entry name" value="Winged helix-like DNA-binding domain superfamily/Winged helix DNA-binding domain"/>
    <property type="match status" value="1"/>
</dbReference>
<comment type="caution">
    <text evidence="3">The sequence shown here is derived from an EMBL/GenBank/DDBJ whole genome shotgun (WGS) entry which is preliminary data.</text>
</comment>
<dbReference type="SUPFAM" id="SSF46894">
    <property type="entry name" value="C-terminal effector domain of the bipartite response regulators"/>
    <property type="match status" value="1"/>
</dbReference>
<protein>
    <submittedName>
        <fullName evidence="3">Regulatory protein</fullName>
    </submittedName>
</protein>
<dbReference type="RefSeq" id="WP_052021342.1">
    <property type="nucleotide sequence ID" value="NZ_AYXG01000139.1"/>
</dbReference>
<dbReference type="Proteomes" id="UP000019277">
    <property type="component" value="Unassembled WGS sequence"/>
</dbReference>
<evidence type="ECO:0000313" key="4">
    <source>
        <dbReference type="Proteomes" id="UP000019277"/>
    </source>
</evidence>
<evidence type="ECO:0000259" key="2">
    <source>
        <dbReference type="SMART" id="SM00421"/>
    </source>
</evidence>
<evidence type="ECO:0000313" key="3">
    <source>
        <dbReference type="EMBL" id="EWC60877.1"/>
    </source>
</evidence>
<feature type="compositionally biased region" description="Basic and acidic residues" evidence="1">
    <location>
        <begin position="1"/>
        <end position="10"/>
    </location>
</feature>
<feature type="domain" description="HTH luxR-type" evidence="2">
    <location>
        <begin position="183"/>
        <end position="245"/>
    </location>
</feature>
<gene>
    <name evidence="3" type="ORF">UO65_3807</name>
</gene>
<keyword evidence="4" id="KW-1185">Reference proteome</keyword>
<evidence type="ECO:0000256" key="1">
    <source>
        <dbReference type="SAM" id="MobiDB-lite"/>
    </source>
</evidence>
<dbReference type="EMBL" id="AYXG01000139">
    <property type="protein sequence ID" value="EWC60877.1"/>
    <property type="molecule type" value="Genomic_DNA"/>
</dbReference>